<sequence>FLPFPVGGITTRMYFTVFGKQVAVTLHKYAPPPTNPNKGPSSDGHAVNTASGPVGVGSAMTSFNGTARGALSAAESIMYSLGTAILRSDMHLHMMQLTNEEERMIVLEKTLSTHDVRQIGIGSGSNK</sequence>
<feature type="non-terminal residue" evidence="2">
    <location>
        <position position="1"/>
    </location>
</feature>
<feature type="region of interest" description="Disordered" evidence="1">
    <location>
        <begin position="29"/>
        <end position="51"/>
    </location>
</feature>
<reference evidence="2" key="1">
    <citation type="submission" date="2014-12" db="EMBL/GenBank/DDBJ databases">
        <title>Insight into the proteome of Arion vulgaris.</title>
        <authorList>
            <person name="Aradska J."/>
            <person name="Bulat T."/>
            <person name="Smidak R."/>
            <person name="Sarate P."/>
            <person name="Gangsoo J."/>
            <person name="Sialana F."/>
            <person name="Bilban M."/>
            <person name="Lubec G."/>
        </authorList>
    </citation>
    <scope>NUCLEOTIDE SEQUENCE</scope>
    <source>
        <tissue evidence="2">Skin</tissue>
    </source>
</reference>
<protein>
    <submittedName>
        <fullName evidence="2">Uncharacterized protein</fullName>
    </submittedName>
</protein>
<name>A0A0B6ZRV7_9EUPU</name>
<accession>A0A0B6ZRV7</accession>
<proteinExistence type="predicted"/>
<dbReference type="EMBL" id="HACG01024448">
    <property type="protein sequence ID" value="CEK71313.1"/>
    <property type="molecule type" value="Transcribed_RNA"/>
</dbReference>
<evidence type="ECO:0000256" key="1">
    <source>
        <dbReference type="SAM" id="MobiDB-lite"/>
    </source>
</evidence>
<organism evidence="2">
    <name type="scientific">Arion vulgaris</name>
    <dbReference type="NCBI Taxonomy" id="1028688"/>
    <lineage>
        <taxon>Eukaryota</taxon>
        <taxon>Metazoa</taxon>
        <taxon>Spiralia</taxon>
        <taxon>Lophotrochozoa</taxon>
        <taxon>Mollusca</taxon>
        <taxon>Gastropoda</taxon>
        <taxon>Heterobranchia</taxon>
        <taxon>Euthyneura</taxon>
        <taxon>Panpulmonata</taxon>
        <taxon>Eupulmonata</taxon>
        <taxon>Stylommatophora</taxon>
        <taxon>Helicina</taxon>
        <taxon>Arionoidea</taxon>
        <taxon>Arionidae</taxon>
        <taxon>Arion</taxon>
    </lineage>
</organism>
<dbReference type="AlphaFoldDB" id="A0A0B6ZRV7"/>
<evidence type="ECO:0000313" key="2">
    <source>
        <dbReference type="EMBL" id="CEK71313.1"/>
    </source>
</evidence>
<gene>
    <name evidence="2" type="primary">ORF77826</name>
</gene>